<comment type="caution">
    <text evidence="10">The sequence shown here is derived from an EMBL/GenBank/DDBJ whole genome shotgun (WGS) entry which is preliminary data.</text>
</comment>
<dbReference type="InterPro" id="IPR000774">
    <property type="entry name" value="PPIase_FKBP_N"/>
</dbReference>
<evidence type="ECO:0000256" key="2">
    <source>
        <dbReference type="ARBA" id="ARBA00006577"/>
    </source>
</evidence>
<feature type="chain" id="PRO_5037714203" description="Peptidyl-prolyl cis-trans isomerase" evidence="8">
    <location>
        <begin position="20"/>
        <end position="269"/>
    </location>
</feature>
<dbReference type="InterPro" id="IPR036944">
    <property type="entry name" value="PPIase_FKBP_N_sf"/>
</dbReference>
<dbReference type="InterPro" id="IPR046357">
    <property type="entry name" value="PPIase_dom_sf"/>
</dbReference>
<feature type="domain" description="PPIase FKBP-type" evidence="9">
    <location>
        <begin position="162"/>
        <end position="246"/>
    </location>
</feature>
<accession>A0A918WNM8</accession>
<evidence type="ECO:0000313" key="11">
    <source>
        <dbReference type="Proteomes" id="UP000644507"/>
    </source>
</evidence>
<dbReference type="Pfam" id="PF01346">
    <property type="entry name" value="FKBP_N"/>
    <property type="match status" value="1"/>
</dbReference>
<organism evidence="10 11">
    <name type="scientific">Roseibacillus persicicus</name>
    <dbReference type="NCBI Taxonomy" id="454148"/>
    <lineage>
        <taxon>Bacteria</taxon>
        <taxon>Pseudomonadati</taxon>
        <taxon>Verrucomicrobiota</taxon>
        <taxon>Verrucomicrobiia</taxon>
        <taxon>Verrucomicrobiales</taxon>
        <taxon>Verrucomicrobiaceae</taxon>
        <taxon>Roseibacillus</taxon>
    </lineage>
</organism>
<evidence type="ECO:0000256" key="6">
    <source>
        <dbReference type="RuleBase" id="RU003915"/>
    </source>
</evidence>
<dbReference type="EC" id="5.2.1.8" evidence="6"/>
<dbReference type="RefSeq" id="WP_189572485.1">
    <property type="nucleotide sequence ID" value="NZ_BMXI01000016.1"/>
</dbReference>
<dbReference type="Proteomes" id="UP000644507">
    <property type="component" value="Unassembled WGS sequence"/>
</dbReference>
<dbReference type="Gene3D" id="3.10.50.40">
    <property type="match status" value="1"/>
</dbReference>
<evidence type="ECO:0000256" key="3">
    <source>
        <dbReference type="ARBA" id="ARBA00023110"/>
    </source>
</evidence>
<reference evidence="10" key="2">
    <citation type="submission" date="2020-09" db="EMBL/GenBank/DDBJ databases">
        <authorList>
            <person name="Sun Q."/>
            <person name="Kim S."/>
        </authorList>
    </citation>
    <scope>NUCLEOTIDE SEQUENCE</scope>
    <source>
        <strain evidence="10">KCTC 12988</strain>
    </source>
</reference>
<evidence type="ECO:0000256" key="7">
    <source>
        <dbReference type="SAM" id="MobiDB-lite"/>
    </source>
</evidence>
<proteinExistence type="inferred from homology"/>
<dbReference type="EMBL" id="BMXI01000016">
    <property type="protein sequence ID" value="GHC63109.1"/>
    <property type="molecule type" value="Genomic_DNA"/>
</dbReference>
<comment type="similarity">
    <text evidence="2 6">Belongs to the FKBP-type PPIase family.</text>
</comment>
<name>A0A918WNM8_9BACT</name>
<dbReference type="GO" id="GO:0003755">
    <property type="term" value="F:peptidyl-prolyl cis-trans isomerase activity"/>
    <property type="evidence" value="ECO:0007669"/>
    <property type="project" value="UniProtKB-UniRule"/>
</dbReference>
<reference evidence="10" key="1">
    <citation type="journal article" date="2014" name="Int. J. Syst. Evol. Microbiol.">
        <title>Complete genome sequence of Corynebacterium casei LMG S-19264T (=DSM 44701T), isolated from a smear-ripened cheese.</title>
        <authorList>
            <consortium name="US DOE Joint Genome Institute (JGI-PGF)"/>
            <person name="Walter F."/>
            <person name="Albersmeier A."/>
            <person name="Kalinowski J."/>
            <person name="Ruckert C."/>
        </authorList>
    </citation>
    <scope>NUCLEOTIDE SEQUENCE</scope>
    <source>
        <strain evidence="10">KCTC 12988</strain>
    </source>
</reference>
<dbReference type="InterPro" id="IPR001179">
    <property type="entry name" value="PPIase_FKBP_dom"/>
</dbReference>
<evidence type="ECO:0000256" key="1">
    <source>
        <dbReference type="ARBA" id="ARBA00000971"/>
    </source>
</evidence>
<feature type="compositionally biased region" description="Pro residues" evidence="7">
    <location>
        <begin position="259"/>
        <end position="269"/>
    </location>
</feature>
<evidence type="ECO:0000256" key="5">
    <source>
        <dbReference type="PROSITE-ProRule" id="PRU00277"/>
    </source>
</evidence>
<dbReference type="Gene3D" id="1.10.287.460">
    <property type="entry name" value="Peptidyl-prolyl cis-trans isomerase, FKBP-type, N-terminal domain"/>
    <property type="match status" value="1"/>
</dbReference>
<evidence type="ECO:0000256" key="8">
    <source>
        <dbReference type="SAM" id="SignalP"/>
    </source>
</evidence>
<keyword evidence="8" id="KW-0732">Signal</keyword>
<dbReference type="SUPFAM" id="SSF54534">
    <property type="entry name" value="FKBP-like"/>
    <property type="match status" value="1"/>
</dbReference>
<gene>
    <name evidence="10" type="ORF">GCM10007100_33200</name>
</gene>
<evidence type="ECO:0000259" key="9">
    <source>
        <dbReference type="PROSITE" id="PS50059"/>
    </source>
</evidence>
<keyword evidence="4 5" id="KW-0413">Isomerase</keyword>
<protein>
    <recommendedName>
        <fullName evidence="6">Peptidyl-prolyl cis-trans isomerase</fullName>
        <ecNumber evidence="6">5.2.1.8</ecNumber>
    </recommendedName>
</protein>
<sequence>MKLQYFSLLPLLAATSLVAQEGAPAKPTEAPAQPAAETDPAVIKSNSSYGFGYNNGNAFKQQMSRFGLGADDIDRDQFIKGFMDALDGNDPANGQDALNAAMLGLRNQIQEREKALGEENLKAAEDFLTKNKSREGVVTTDSGLQYEVLKAGEGPKHDGSEGAKFLVNYKGTLIDGTEFDASPEGSPVPMNLNVVPGFREALTSMNVGSKWKIYLKPDLAYGENRRNELIGPNSALIFEVELTEIQKAAPRPKAVSPPIQIPPAPKKAE</sequence>
<dbReference type="AlphaFoldDB" id="A0A918WNM8"/>
<evidence type="ECO:0000313" key="10">
    <source>
        <dbReference type="EMBL" id="GHC63109.1"/>
    </source>
</evidence>
<feature type="signal peptide" evidence="8">
    <location>
        <begin position="1"/>
        <end position="19"/>
    </location>
</feature>
<dbReference type="PROSITE" id="PS50059">
    <property type="entry name" value="FKBP_PPIASE"/>
    <property type="match status" value="1"/>
</dbReference>
<dbReference type="PANTHER" id="PTHR43811">
    <property type="entry name" value="FKBP-TYPE PEPTIDYL-PROLYL CIS-TRANS ISOMERASE FKPA"/>
    <property type="match status" value="1"/>
</dbReference>
<feature type="region of interest" description="Disordered" evidence="7">
    <location>
        <begin position="249"/>
        <end position="269"/>
    </location>
</feature>
<comment type="catalytic activity">
    <reaction evidence="1 5 6">
        <text>[protein]-peptidylproline (omega=180) = [protein]-peptidylproline (omega=0)</text>
        <dbReference type="Rhea" id="RHEA:16237"/>
        <dbReference type="Rhea" id="RHEA-COMP:10747"/>
        <dbReference type="Rhea" id="RHEA-COMP:10748"/>
        <dbReference type="ChEBI" id="CHEBI:83833"/>
        <dbReference type="ChEBI" id="CHEBI:83834"/>
        <dbReference type="EC" id="5.2.1.8"/>
    </reaction>
</comment>
<keyword evidence="3 5" id="KW-0697">Rotamase</keyword>
<evidence type="ECO:0000256" key="4">
    <source>
        <dbReference type="ARBA" id="ARBA00023235"/>
    </source>
</evidence>
<dbReference type="PANTHER" id="PTHR43811:SF19">
    <property type="entry name" value="39 KDA FK506-BINDING NUCLEAR PROTEIN"/>
    <property type="match status" value="1"/>
</dbReference>
<dbReference type="GO" id="GO:0006457">
    <property type="term" value="P:protein folding"/>
    <property type="evidence" value="ECO:0007669"/>
    <property type="project" value="InterPro"/>
</dbReference>
<keyword evidence="11" id="KW-1185">Reference proteome</keyword>
<dbReference type="Pfam" id="PF00254">
    <property type="entry name" value="FKBP_C"/>
    <property type="match status" value="1"/>
</dbReference>